<dbReference type="Proteomes" id="UP000178656">
    <property type="component" value="Unassembled WGS sequence"/>
</dbReference>
<evidence type="ECO:0000313" key="2">
    <source>
        <dbReference type="Proteomes" id="UP000178656"/>
    </source>
</evidence>
<reference evidence="1 2" key="1">
    <citation type="journal article" date="2016" name="Nat. Commun.">
        <title>Thousands of microbial genomes shed light on interconnected biogeochemical processes in an aquifer system.</title>
        <authorList>
            <person name="Anantharaman K."/>
            <person name="Brown C.T."/>
            <person name="Hug L.A."/>
            <person name="Sharon I."/>
            <person name="Castelle C.J."/>
            <person name="Probst A.J."/>
            <person name="Thomas B.C."/>
            <person name="Singh A."/>
            <person name="Wilkins M.J."/>
            <person name="Karaoz U."/>
            <person name="Brodie E.L."/>
            <person name="Williams K.H."/>
            <person name="Hubbard S.S."/>
            <person name="Banfield J.F."/>
        </authorList>
    </citation>
    <scope>NUCLEOTIDE SEQUENCE [LARGE SCALE GENOMIC DNA]</scope>
</reference>
<protein>
    <submittedName>
        <fullName evidence="1">Uncharacterized protein</fullName>
    </submittedName>
</protein>
<dbReference type="AlphaFoldDB" id="A0A1F5T7Y0"/>
<organism evidence="1 2">
    <name type="scientific">Candidatus Falkowbacteria bacterium RIFOXYC2_FULL_48_21</name>
    <dbReference type="NCBI Taxonomy" id="1798005"/>
    <lineage>
        <taxon>Bacteria</taxon>
        <taxon>Candidatus Falkowiibacteriota</taxon>
    </lineage>
</organism>
<accession>A0A1F5T7Y0</accession>
<name>A0A1F5T7Y0_9BACT</name>
<dbReference type="EMBL" id="MFGM01000059">
    <property type="protein sequence ID" value="OGF35077.1"/>
    <property type="molecule type" value="Genomic_DNA"/>
</dbReference>
<comment type="caution">
    <text evidence="1">The sequence shown here is derived from an EMBL/GenBank/DDBJ whole genome shotgun (WGS) entry which is preliminary data.</text>
</comment>
<gene>
    <name evidence="1" type="ORF">A2482_03145</name>
</gene>
<evidence type="ECO:0000313" key="1">
    <source>
        <dbReference type="EMBL" id="OGF35077.1"/>
    </source>
</evidence>
<proteinExistence type="predicted"/>
<sequence length="90" mass="10116">MDEPRLKMIAEISFGSQTLGAGKKVAVEVTAESEEGLVRGMREAARFILLRGLGVCPFSHNYSMRTRVKVRHVKKRRMEKITISFNGGYS</sequence>